<evidence type="ECO:0000313" key="4">
    <source>
        <dbReference type="EMBL" id="MBJ8341034.1"/>
    </source>
</evidence>
<dbReference type="SUPFAM" id="SSF143990">
    <property type="entry name" value="YbiA-like"/>
    <property type="match status" value="1"/>
</dbReference>
<proteinExistence type="predicted"/>
<dbReference type="EMBL" id="JAEMNV010000006">
    <property type="protein sequence ID" value="MBJ8341034.1"/>
    <property type="molecule type" value="Genomic_DNA"/>
</dbReference>
<keyword evidence="5" id="KW-1185">Reference proteome</keyword>
<dbReference type="RefSeq" id="WP_199705906.1">
    <property type="nucleotide sequence ID" value="NZ_JAEMNV010000006.1"/>
</dbReference>
<sequence>MVDPSSDYRELCDAEAEGVPLVMVPFLNAKPSETGVVGPECLSQWYISNFTLDDHNFTSAEQYMMWQKATTFGDEDKAEIILGAKNPSKIKKLGRKVTGYDADEWTRISVDVVYKANLAKFSQVGALGDYLTSTGKNVLVEASPTDSIWGAGIAADDERLATPSQWPGQNRLGFVLMRVRDELLK</sequence>
<dbReference type="CDD" id="cd15457">
    <property type="entry name" value="NADAR"/>
    <property type="match status" value="1"/>
</dbReference>
<evidence type="ECO:0000313" key="5">
    <source>
        <dbReference type="Proteomes" id="UP000655868"/>
    </source>
</evidence>
<protein>
    <submittedName>
        <fullName evidence="4">NADAR family protein</fullName>
    </submittedName>
</protein>
<gene>
    <name evidence="4" type="ORF">JGU71_19280</name>
</gene>
<comment type="catalytic activity">
    <reaction evidence="2">
        <text>2,5-diamino-6-hydroxy-4-(5-phosphoribosylamino)-pyrimidine + H2O = 2,5,6-triamino-4-hydroxypyrimidine + D-ribose 5-phosphate</text>
        <dbReference type="Rhea" id="RHEA:23436"/>
        <dbReference type="ChEBI" id="CHEBI:15377"/>
        <dbReference type="ChEBI" id="CHEBI:58614"/>
        <dbReference type="ChEBI" id="CHEBI:78346"/>
        <dbReference type="ChEBI" id="CHEBI:137796"/>
    </reaction>
</comment>
<dbReference type="NCBIfam" id="TIGR02464">
    <property type="entry name" value="ribofla_fusion"/>
    <property type="match status" value="1"/>
</dbReference>
<dbReference type="AlphaFoldDB" id="A0A934NT60"/>
<evidence type="ECO:0000256" key="1">
    <source>
        <dbReference type="ARBA" id="ARBA00000022"/>
    </source>
</evidence>
<reference evidence="4" key="1">
    <citation type="submission" date="2020-12" db="EMBL/GenBank/DDBJ databases">
        <title>Antrihabitans popcorni sp. nov. and Antrihabitans auranticaus sp. nov., isolated from a larva cave.</title>
        <authorList>
            <person name="Lee S.D."/>
            <person name="Kim I.S."/>
        </authorList>
    </citation>
    <scope>NUCLEOTIDE SEQUENCE</scope>
    <source>
        <strain evidence="4">YC3-6</strain>
    </source>
</reference>
<dbReference type="Proteomes" id="UP000655868">
    <property type="component" value="Unassembled WGS sequence"/>
</dbReference>
<dbReference type="InterPro" id="IPR012816">
    <property type="entry name" value="NADAR"/>
</dbReference>
<evidence type="ECO:0000259" key="3">
    <source>
        <dbReference type="Pfam" id="PF08719"/>
    </source>
</evidence>
<evidence type="ECO:0000256" key="2">
    <source>
        <dbReference type="ARBA" id="ARBA00000751"/>
    </source>
</evidence>
<dbReference type="InterPro" id="IPR037238">
    <property type="entry name" value="YbiA-like_sf"/>
</dbReference>
<name>A0A934NT60_9NOCA</name>
<comment type="catalytic activity">
    <reaction evidence="1">
        <text>5-amino-6-(5-phospho-D-ribosylamino)uracil + H2O = 5,6-diaminouracil + D-ribose 5-phosphate</text>
        <dbReference type="Rhea" id="RHEA:55020"/>
        <dbReference type="ChEBI" id="CHEBI:15377"/>
        <dbReference type="ChEBI" id="CHEBI:46252"/>
        <dbReference type="ChEBI" id="CHEBI:58453"/>
        <dbReference type="ChEBI" id="CHEBI:78346"/>
    </reaction>
</comment>
<organism evidence="4 5">
    <name type="scientific">Antrihabitans stalagmiti</name>
    <dbReference type="NCBI Taxonomy" id="2799499"/>
    <lineage>
        <taxon>Bacteria</taxon>
        <taxon>Bacillati</taxon>
        <taxon>Actinomycetota</taxon>
        <taxon>Actinomycetes</taxon>
        <taxon>Mycobacteriales</taxon>
        <taxon>Nocardiaceae</taxon>
        <taxon>Antrihabitans</taxon>
    </lineage>
</organism>
<feature type="domain" description="NADAR" evidence="3">
    <location>
        <begin position="40"/>
        <end position="183"/>
    </location>
</feature>
<dbReference type="Pfam" id="PF08719">
    <property type="entry name" value="NADAR"/>
    <property type="match status" value="1"/>
</dbReference>
<comment type="caution">
    <text evidence="4">The sequence shown here is derived from an EMBL/GenBank/DDBJ whole genome shotgun (WGS) entry which is preliminary data.</text>
</comment>
<dbReference type="Gene3D" id="1.10.357.40">
    <property type="entry name" value="YbiA-like"/>
    <property type="match status" value="1"/>
</dbReference>
<accession>A0A934NT60</accession>